<protein>
    <submittedName>
        <fullName evidence="1">Uncharacterized protein</fullName>
    </submittedName>
</protein>
<sequence length="43" mass="4863">MDIPSFWVIKLRLKDGLNLKSTVKSTLEMLSGNIRGGELKDEE</sequence>
<accession>A0A174PZH2</accession>
<dbReference type="EMBL" id="CZAY01000011">
    <property type="protein sequence ID" value="CUP65016.1"/>
    <property type="molecule type" value="Genomic_DNA"/>
</dbReference>
<gene>
    <name evidence="1" type="ORF">ERS852526_01631</name>
</gene>
<evidence type="ECO:0000313" key="1">
    <source>
        <dbReference type="EMBL" id="CUP65016.1"/>
    </source>
</evidence>
<evidence type="ECO:0000313" key="2">
    <source>
        <dbReference type="Proteomes" id="UP000095485"/>
    </source>
</evidence>
<dbReference type="AlphaFoldDB" id="A0A174PZH2"/>
<name>A0A174PZH2_9FIRM</name>
<dbReference type="Proteomes" id="UP000095485">
    <property type="component" value="Unassembled WGS sequence"/>
</dbReference>
<reference evidence="1 2" key="1">
    <citation type="submission" date="2015-09" db="EMBL/GenBank/DDBJ databases">
        <authorList>
            <consortium name="Pathogen Informatics"/>
        </authorList>
    </citation>
    <scope>NUCLEOTIDE SEQUENCE [LARGE SCALE GENOMIC DNA]</scope>
    <source>
        <strain evidence="1 2">2789STDY5834914</strain>
    </source>
</reference>
<organism evidence="1 2">
    <name type="scientific">Dorea longicatena</name>
    <dbReference type="NCBI Taxonomy" id="88431"/>
    <lineage>
        <taxon>Bacteria</taxon>
        <taxon>Bacillati</taxon>
        <taxon>Bacillota</taxon>
        <taxon>Clostridia</taxon>
        <taxon>Lachnospirales</taxon>
        <taxon>Lachnospiraceae</taxon>
        <taxon>Dorea</taxon>
    </lineage>
</organism>
<proteinExistence type="predicted"/>